<dbReference type="EMBL" id="BGZK01000722">
    <property type="protein sequence ID" value="GBP57900.1"/>
    <property type="molecule type" value="Genomic_DNA"/>
</dbReference>
<organism evidence="1 2">
    <name type="scientific">Eumeta variegata</name>
    <name type="common">Bagworm moth</name>
    <name type="synonym">Eumeta japonica</name>
    <dbReference type="NCBI Taxonomy" id="151549"/>
    <lineage>
        <taxon>Eukaryota</taxon>
        <taxon>Metazoa</taxon>
        <taxon>Ecdysozoa</taxon>
        <taxon>Arthropoda</taxon>
        <taxon>Hexapoda</taxon>
        <taxon>Insecta</taxon>
        <taxon>Pterygota</taxon>
        <taxon>Neoptera</taxon>
        <taxon>Endopterygota</taxon>
        <taxon>Lepidoptera</taxon>
        <taxon>Glossata</taxon>
        <taxon>Ditrysia</taxon>
        <taxon>Tineoidea</taxon>
        <taxon>Psychidae</taxon>
        <taxon>Oiketicinae</taxon>
        <taxon>Eumeta</taxon>
    </lineage>
</organism>
<accession>A0A4C1X446</accession>
<sequence length="152" mass="16715">MAQCGLGLLTTCATNVMRMPGHDGITRPTRHRVATASCQDCRFIENWFGAALLDLLVNFSADKASVCFNKNERHSALMPECRRSTGATAGGAGCGEANGGFPLPTNYNFFFDRVQINLSQQKRRRHKRRAGAGARKFGSFHTYRAYNAKPGI</sequence>
<comment type="caution">
    <text evidence="1">The sequence shown here is derived from an EMBL/GenBank/DDBJ whole genome shotgun (WGS) entry which is preliminary data.</text>
</comment>
<dbReference type="AlphaFoldDB" id="A0A4C1X446"/>
<protein>
    <submittedName>
        <fullName evidence="1">Uncharacterized protein</fullName>
    </submittedName>
</protein>
<evidence type="ECO:0000313" key="1">
    <source>
        <dbReference type="EMBL" id="GBP57900.1"/>
    </source>
</evidence>
<keyword evidence="2" id="KW-1185">Reference proteome</keyword>
<gene>
    <name evidence="1" type="ORF">EVAR_37454_1</name>
</gene>
<dbReference type="Proteomes" id="UP000299102">
    <property type="component" value="Unassembled WGS sequence"/>
</dbReference>
<evidence type="ECO:0000313" key="2">
    <source>
        <dbReference type="Proteomes" id="UP000299102"/>
    </source>
</evidence>
<name>A0A4C1X446_EUMVA</name>
<proteinExistence type="predicted"/>
<reference evidence="1 2" key="1">
    <citation type="journal article" date="2019" name="Commun. Biol.">
        <title>The bagworm genome reveals a unique fibroin gene that provides high tensile strength.</title>
        <authorList>
            <person name="Kono N."/>
            <person name="Nakamura H."/>
            <person name="Ohtoshi R."/>
            <person name="Tomita M."/>
            <person name="Numata K."/>
            <person name="Arakawa K."/>
        </authorList>
    </citation>
    <scope>NUCLEOTIDE SEQUENCE [LARGE SCALE GENOMIC DNA]</scope>
</reference>